<protein>
    <submittedName>
        <fullName evidence="1">Photosystem reaction center subunit H</fullName>
    </submittedName>
</protein>
<sequence length="164" mass="18643">MLRKRDLLNNEVFFINGKKVGVVKEILVDFARKKVIGLEVSYLGILSHKVVCTEDIISIDKKIIINKFSNTEGINLSKIMDLDIIDKKGELKGNVEDIIVSKDDFSIEGLICTSGFFRKILEGKTIFTLDTLILGEDNILYFGDYKVTLKSMPHKLIRDDNCDR</sequence>
<comment type="caution">
    <text evidence="1">The sequence shown here is derived from an EMBL/GenBank/DDBJ whole genome shotgun (WGS) entry which is preliminary data.</text>
</comment>
<evidence type="ECO:0000313" key="1">
    <source>
        <dbReference type="EMBL" id="GKX66623.1"/>
    </source>
</evidence>
<reference evidence="1" key="1">
    <citation type="journal article" date="2025" name="Int. J. Syst. Evol. Microbiol.">
        <title>Inconstantimicrobium mannanitabidum sp. nov., a novel member of the family Clostridiaceae isolated from anoxic soil under the treatment of reductive soil disinfestation.</title>
        <authorList>
            <person name="Ueki A."/>
            <person name="Tonouchi A."/>
            <person name="Honma S."/>
            <person name="Kaku N."/>
            <person name="Ueki K."/>
        </authorList>
    </citation>
    <scope>NUCLEOTIDE SEQUENCE</scope>
    <source>
        <strain evidence="1">TW13</strain>
    </source>
</reference>
<organism evidence="1 2">
    <name type="scientific">Inconstantimicrobium mannanitabidum</name>
    <dbReference type="NCBI Taxonomy" id="1604901"/>
    <lineage>
        <taxon>Bacteria</taxon>
        <taxon>Bacillati</taxon>
        <taxon>Bacillota</taxon>
        <taxon>Clostridia</taxon>
        <taxon>Eubacteriales</taxon>
        <taxon>Clostridiaceae</taxon>
        <taxon>Inconstantimicrobium</taxon>
    </lineage>
</organism>
<dbReference type="EMBL" id="BROD01000001">
    <property type="protein sequence ID" value="GKX66623.1"/>
    <property type="molecule type" value="Genomic_DNA"/>
</dbReference>
<gene>
    <name evidence="1" type="ORF">rsdtw13_18810</name>
</gene>
<evidence type="ECO:0000313" key="2">
    <source>
        <dbReference type="Proteomes" id="UP001058074"/>
    </source>
</evidence>
<dbReference type="Proteomes" id="UP001058074">
    <property type="component" value="Unassembled WGS sequence"/>
</dbReference>
<name>A0ACB5RBM6_9CLOT</name>
<accession>A0ACB5RBM6</accession>
<proteinExistence type="predicted"/>
<keyword evidence="2" id="KW-1185">Reference proteome</keyword>